<keyword evidence="1" id="KW-1133">Transmembrane helix</keyword>
<sequence>MASLFFIDFVFLIDSVKFLESETVDCLHHSEVLVVAIVLLQFLKGRVYSLLLLPSTAFLKGRTHHRFRRAGSLLHGFHTTLGFVYMRCKIVVGMFCKNCTSEETSLLNSIDWSLYICFLRTFSSEHCFMLEGLQKEIESIGDIGPERLEHLLDIDSNLSVASASFCISGTLLFGNILLSLSMTLSLRTLGLVALLKASFSFSQNSSSLCANCEFLLTVSSDSSTLALLYTFLIAFSCLLSSVGCFMLIFLFTTPCDWNVFDNITLFRTISFRFFYCFIVFYLRFAHSLLYNVHFPT</sequence>
<dbReference type="EMBL" id="CAMPGE010011874">
    <property type="protein sequence ID" value="CAI2370675.1"/>
    <property type="molecule type" value="Genomic_DNA"/>
</dbReference>
<protein>
    <submittedName>
        <fullName evidence="2">Uncharacterized protein</fullName>
    </submittedName>
</protein>
<evidence type="ECO:0000256" key="1">
    <source>
        <dbReference type="SAM" id="Phobius"/>
    </source>
</evidence>
<proteinExistence type="predicted"/>
<comment type="caution">
    <text evidence="2">The sequence shown here is derived from an EMBL/GenBank/DDBJ whole genome shotgun (WGS) entry which is preliminary data.</text>
</comment>
<dbReference type="AlphaFoldDB" id="A0AAD1XDQ7"/>
<organism evidence="2 3">
    <name type="scientific">Euplotes crassus</name>
    <dbReference type="NCBI Taxonomy" id="5936"/>
    <lineage>
        <taxon>Eukaryota</taxon>
        <taxon>Sar</taxon>
        <taxon>Alveolata</taxon>
        <taxon>Ciliophora</taxon>
        <taxon>Intramacronucleata</taxon>
        <taxon>Spirotrichea</taxon>
        <taxon>Hypotrichia</taxon>
        <taxon>Euplotida</taxon>
        <taxon>Euplotidae</taxon>
        <taxon>Moneuplotes</taxon>
    </lineage>
</organism>
<keyword evidence="3" id="KW-1185">Reference proteome</keyword>
<keyword evidence="1" id="KW-0812">Transmembrane</keyword>
<dbReference type="Proteomes" id="UP001295684">
    <property type="component" value="Unassembled WGS sequence"/>
</dbReference>
<evidence type="ECO:0000313" key="3">
    <source>
        <dbReference type="Proteomes" id="UP001295684"/>
    </source>
</evidence>
<reference evidence="2" key="1">
    <citation type="submission" date="2023-07" db="EMBL/GenBank/DDBJ databases">
        <authorList>
            <consortium name="AG Swart"/>
            <person name="Singh M."/>
            <person name="Singh A."/>
            <person name="Seah K."/>
            <person name="Emmerich C."/>
        </authorList>
    </citation>
    <scope>NUCLEOTIDE SEQUENCE</scope>
    <source>
        <strain evidence="2">DP1</strain>
    </source>
</reference>
<evidence type="ECO:0000313" key="2">
    <source>
        <dbReference type="EMBL" id="CAI2370675.1"/>
    </source>
</evidence>
<name>A0AAD1XDQ7_EUPCR</name>
<gene>
    <name evidence="2" type="ORF">ECRASSUSDP1_LOCUS11992</name>
</gene>
<accession>A0AAD1XDQ7</accession>
<keyword evidence="1" id="KW-0472">Membrane</keyword>
<feature type="transmembrane region" description="Helical" evidence="1">
    <location>
        <begin position="226"/>
        <end position="252"/>
    </location>
</feature>
<feature type="transmembrane region" description="Helical" evidence="1">
    <location>
        <begin position="273"/>
        <end position="292"/>
    </location>
</feature>
<feature type="transmembrane region" description="Helical" evidence="1">
    <location>
        <begin position="34"/>
        <end position="59"/>
    </location>
</feature>